<evidence type="ECO:0000256" key="2">
    <source>
        <dbReference type="ARBA" id="ARBA00022576"/>
    </source>
</evidence>
<reference evidence="6" key="1">
    <citation type="submission" date="2022-06" db="EMBL/GenBank/DDBJ databases">
        <title>Complete Genome Sequence of Arcanobacterium pinnipediorum strain DSM 28752 isolated from a harbour seal.</title>
        <authorList>
            <person name="Borowiak M."/>
            <person name="Kreitlow A."/>
            <person name="Alssahen M."/>
            <person name="Malorny B."/>
            <person name="Laemmler C."/>
            <person name="Prenger-Berninghoff E."/>
            <person name="Siebert U."/>
            <person name="Ploetz M."/>
            <person name="Abdulmawjood A."/>
        </authorList>
    </citation>
    <scope>NUCLEOTIDE SEQUENCE</scope>
    <source>
        <strain evidence="6">DSM 28752</strain>
    </source>
</reference>
<evidence type="ECO:0000256" key="3">
    <source>
        <dbReference type="ARBA" id="ARBA00022679"/>
    </source>
</evidence>
<dbReference type="PIRSF" id="PIRSF000521">
    <property type="entry name" value="Transaminase_4ab_Lys_Orn"/>
    <property type="match status" value="1"/>
</dbReference>
<dbReference type="EMBL" id="CP099547">
    <property type="protein sequence ID" value="USR78720.1"/>
    <property type="molecule type" value="Genomic_DNA"/>
</dbReference>
<keyword evidence="3" id="KW-0808">Transferase</keyword>
<keyword evidence="4 5" id="KW-0663">Pyridoxal phosphate</keyword>
<dbReference type="PANTHER" id="PTHR11986:SF79">
    <property type="entry name" value="ACETYLORNITHINE AMINOTRANSFERASE, MITOCHONDRIAL"/>
    <property type="match status" value="1"/>
</dbReference>
<gene>
    <name evidence="6" type="ORF">NG665_04830</name>
</gene>
<evidence type="ECO:0000256" key="1">
    <source>
        <dbReference type="ARBA" id="ARBA00001933"/>
    </source>
</evidence>
<comment type="similarity">
    <text evidence="5">Belongs to the class-III pyridoxal-phosphate-dependent aminotransferase family.</text>
</comment>
<dbReference type="InterPro" id="IPR015421">
    <property type="entry name" value="PyrdxlP-dep_Trfase_major"/>
</dbReference>
<proteinExistence type="inferred from homology"/>
<dbReference type="Gene3D" id="3.40.640.10">
    <property type="entry name" value="Type I PLP-dependent aspartate aminotransferase-like (Major domain)"/>
    <property type="match status" value="1"/>
</dbReference>
<accession>A0ABY5AFS3</accession>
<dbReference type="InterPro" id="IPR015424">
    <property type="entry name" value="PyrdxlP-dep_Trfase"/>
</dbReference>
<evidence type="ECO:0000256" key="4">
    <source>
        <dbReference type="ARBA" id="ARBA00022898"/>
    </source>
</evidence>
<evidence type="ECO:0000313" key="6">
    <source>
        <dbReference type="EMBL" id="USR78720.1"/>
    </source>
</evidence>
<keyword evidence="2 6" id="KW-0032">Aminotransferase</keyword>
<dbReference type="GO" id="GO:0008483">
    <property type="term" value="F:transaminase activity"/>
    <property type="evidence" value="ECO:0007669"/>
    <property type="project" value="UniProtKB-KW"/>
</dbReference>
<dbReference type="Gene3D" id="3.90.1150.10">
    <property type="entry name" value="Aspartate Aminotransferase, domain 1"/>
    <property type="match status" value="1"/>
</dbReference>
<dbReference type="Proteomes" id="UP001056109">
    <property type="component" value="Chromosome"/>
</dbReference>
<dbReference type="SUPFAM" id="SSF53383">
    <property type="entry name" value="PLP-dependent transferases"/>
    <property type="match status" value="1"/>
</dbReference>
<dbReference type="PANTHER" id="PTHR11986">
    <property type="entry name" value="AMINOTRANSFERASE CLASS III"/>
    <property type="match status" value="1"/>
</dbReference>
<dbReference type="InterPro" id="IPR050103">
    <property type="entry name" value="Class-III_PLP-dep_AT"/>
</dbReference>
<dbReference type="Pfam" id="PF00202">
    <property type="entry name" value="Aminotran_3"/>
    <property type="match status" value="1"/>
</dbReference>
<organism evidence="6 7">
    <name type="scientific">Arcanobacterium pinnipediorum</name>
    <dbReference type="NCBI Taxonomy" id="1503041"/>
    <lineage>
        <taxon>Bacteria</taxon>
        <taxon>Bacillati</taxon>
        <taxon>Actinomycetota</taxon>
        <taxon>Actinomycetes</taxon>
        <taxon>Actinomycetales</taxon>
        <taxon>Actinomycetaceae</taxon>
        <taxon>Arcanobacterium</taxon>
    </lineage>
</organism>
<comment type="cofactor">
    <cofactor evidence="1">
        <name>pyridoxal 5'-phosphate</name>
        <dbReference type="ChEBI" id="CHEBI:597326"/>
    </cofactor>
</comment>
<dbReference type="InterPro" id="IPR015422">
    <property type="entry name" value="PyrdxlP-dep_Trfase_small"/>
</dbReference>
<evidence type="ECO:0000313" key="7">
    <source>
        <dbReference type="Proteomes" id="UP001056109"/>
    </source>
</evidence>
<keyword evidence="7" id="KW-1185">Reference proteome</keyword>
<dbReference type="RefSeq" id="WP_252672535.1">
    <property type="nucleotide sequence ID" value="NZ_CP099547.1"/>
</dbReference>
<name>A0ABY5AFS3_9ACTO</name>
<sequence>MSGLLPRYDQSMMAAYGLPPLVLSRGEGVTVWDTEGNSYLDLDSGGGVTSLGHKHPKLRAALSAQADKILHVANVYATEPQVALAERLQECLSDEGYLGATARVFFSNSGSEAMESALKLARLHKPHGRILTLNRSYHGRTMGALSLADHASRSPYEPLVGGIEVLDNASELAQAFADDVAGCVIDVHHGRSIERLSDEELGRIRDLCDRYGALLIVDESLSGVGRTGRWFAHTPRVVADVITLARGLGGGVPIGVTIGFQTAGRLIQRGMESSATGGSPLATAAGLSVVENIKPLLPHVALTGAWLKQELITLGYEVQGEGLMLSIDIADAYDAERELRERGFLVSATSNERIRLLPPLIITREELIPFVRAMGEMQETKL</sequence>
<dbReference type="InterPro" id="IPR005814">
    <property type="entry name" value="Aminotrans_3"/>
</dbReference>
<protein>
    <submittedName>
        <fullName evidence="6">Aminotransferase class III-fold pyridoxal phosphate-dependent enzyme</fullName>
    </submittedName>
</protein>
<dbReference type="CDD" id="cd00610">
    <property type="entry name" value="OAT_like"/>
    <property type="match status" value="1"/>
</dbReference>
<evidence type="ECO:0000256" key="5">
    <source>
        <dbReference type="RuleBase" id="RU003560"/>
    </source>
</evidence>